<dbReference type="OrthoDB" id="2199916at2"/>
<comment type="caution">
    <text evidence="1">The sequence shown here is derived from an EMBL/GenBank/DDBJ whole genome shotgun (WGS) entry which is preliminary data.</text>
</comment>
<dbReference type="Proteomes" id="UP000288028">
    <property type="component" value="Unassembled WGS sequence"/>
</dbReference>
<protein>
    <recommendedName>
        <fullName evidence="3">YxeA family protein</fullName>
    </recommendedName>
</protein>
<name>A0A430B680_9ENTE</name>
<accession>A0A430B680</accession>
<evidence type="ECO:0000313" key="1">
    <source>
        <dbReference type="EMBL" id="RSU15823.1"/>
    </source>
</evidence>
<dbReference type="PANTHER" id="PTHR36433:SF2">
    <property type="entry name" value="YXEA FAMILY PROTEIN"/>
    <property type="match status" value="1"/>
</dbReference>
<dbReference type="NCBIfam" id="TIGR01655">
    <property type="entry name" value="yxeA_fam"/>
    <property type="match status" value="1"/>
</dbReference>
<dbReference type="PANTHER" id="PTHR36433">
    <property type="entry name" value="HYPOTHETICAL CYTOSOLIC PROTEIN"/>
    <property type="match status" value="1"/>
</dbReference>
<evidence type="ECO:0000313" key="2">
    <source>
        <dbReference type="Proteomes" id="UP000288028"/>
    </source>
</evidence>
<evidence type="ECO:0008006" key="3">
    <source>
        <dbReference type="Google" id="ProtNLM"/>
    </source>
</evidence>
<organism evidence="1 2">
    <name type="scientific">Vagococcus carniphilus</name>
    <dbReference type="NCBI Taxonomy" id="218144"/>
    <lineage>
        <taxon>Bacteria</taxon>
        <taxon>Bacillati</taxon>
        <taxon>Bacillota</taxon>
        <taxon>Bacilli</taxon>
        <taxon>Lactobacillales</taxon>
        <taxon>Enterococcaceae</taxon>
        <taxon>Vagococcus</taxon>
    </lineage>
</organism>
<dbReference type="Gene3D" id="2.40.50.480">
    <property type="match status" value="1"/>
</dbReference>
<reference evidence="1 2" key="1">
    <citation type="submission" date="2017-05" db="EMBL/GenBank/DDBJ databases">
        <title>Vagococcus spp. assemblies.</title>
        <authorList>
            <person name="Gulvik C.A."/>
        </authorList>
    </citation>
    <scope>NUCLEOTIDE SEQUENCE [LARGE SCALE GENOMIC DNA]</scope>
    <source>
        <strain evidence="1 2">SS1714</strain>
    </source>
</reference>
<keyword evidence="2" id="KW-1185">Reference proteome</keyword>
<dbReference type="InterPro" id="IPR036166">
    <property type="entry name" value="YxeA-like_sf"/>
</dbReference>
<gene>
    <name evidence="1" type="ORF">CBF28_05155</name>
</gene>
<dbReference type="Pfam" id="PF06486">
    <property type="entry name" value="DUF1093"/>
    <property type="match status" value="1"/>
</dbReference>
<proteinExistence type="predicted"/>
<dbReference type="EMBL" id="NGKB01000004">
    <property type="protein sequence ID" value="RSU15823.1"/>
    <property type="molecule type" value="Genomic_DNA"/>
</dbReference>
<sequence length="142" mass="16350">MSVNKEGRVMKKSQSLFLVLFLALGGLFFGSPLLTKNRTSNAAMVMDLLNPFVKNSTVYIKTTNEFISTYKSQGSDEENYVYETNSFTEKGNNRTLKYISFEKKLTPNKFLKVTTKGQDVRRWEEIEKSEVPEKALKKLEEK</sequence>
<dbReference type="SUPFAM" id="SSF159121">
    <property type="entry name" value="BC4932-like"/>
    <property type="match status" value="1"/>
</dbReference>
<dbReference type="AlphaFoldDB" id="A0A430B680"/>
<dbReference type="InterPro" id="IPR006542">
    <property type="entry name" value="DUF1093"/>
</dbReference>